<evidence type="ECO:0000313" key="2">
    <source>
        <dbReference type="Proteomes" id="UP000050525"/>
    </source>
</evidence>
<protein>
    <submittedName>
        <fullName evidence="1">Uncharacterized protein</fullName>
    </submittedName>
</protein>
<reference evidence="1 2" key="1">
    <citation type="journal article" date="2012" name="Genome Biol.">
        <title>Sequencing three crocodilian genomes to illuminate the evolution of archosaurs and amniotes.</title>
        <authorList>
            <person name="St John J.A."/>
            <person name="Braun E.L."/>
            <person name="Isberg S.R."/>
            <person name="Miles L.G."/>
            <person name="Chong A.Y."/>
            <person name="Gongora J."/>
            <person name="Dalzell P."/>
            <person name="Moran C."/>
            <person name="Bed'hom B."/>
            <person name="Abzhanov A."/>
            <person name="Burgess S.C."/>
            <person name="Cooksey A.M."/>
            <person name="Castoe T.A."/>
            <person name="Crawford N.G."/>
            <person name="Densmore L.D."/>
            <person name="Drew J.C."/>
            <person name="Edwards S.V."/>
            <person name="Faircloth B.C."/>
            <person name="Fujita M.K."/>
            <person name="Greenwold M.J."/>
            <person name="Hoffmann F.G."/>
            <person name="Howard J.M."/>
            <person name="Iguchi T."/>
            <person name="Janes D.E."/>
            <person name="Khan S.Y."/>
            <person name="Kohno S."/>
            <person name="de Koning A.J."/>
            <person name="Lance S.L."/>
            <person name="McCarthy F.M."/>
            <person name="McCormack J.E."/>
            <person name="Merchant M.E."/>
            <person name="Peterson D.G."/>
            <person name="Pollock D.D."/>
            <person name="Pourmand N."/>
            <person name="Raney B.J."/>
            <person name="Roessler K.A."/>
            <person name="Sanford J.R."/>
            <person name="Sawyer R.H."/>
            <person name="Schmidt C.J."/>
            <person name="Triplett E.W."/>
            <person name="Tuberville T.D."/>
            <person name="Venegas-Anaya M."/>
            <person name="Howard J.T."/>
            <person name="Jarvis E.D."/>
            <person name="Guillette L.J.Jr."/>
            <person name="Glenn T.C."/>
            <person name="Green R.E."/>
            <person name="Ray D.A."/>
        </authorList>
    </citation>
    <scope>NUCLEOTIDE SEQUENCE [LARGE SCALE GENOMIC DNA]</scope>
    <source>
        <strain evidence="1">KSC_2009_1</strain>
    </source>
</reference>
<comment type="caution">
    <text evidence="1">The sequence shown here is derived from an EMBL/GenBank/DDBJ whole genome shotgun (WGS) entry which is preliminary data.</text>
</comment>
<name>A0A151MA13_ALLMI</name>
<keyword evidence="2" id="KW-1185">Reference proteome</keyword>
<dbReference type="EMBL" id="AKHW03006295">
    <property type="protein sequence ID" value="KYO21354.1"/>
    <property type="molecule type" value="Genomic_DNA"/>
</dbReference>
<sequence>MEKAFEYISSQAVLCSTSESADVNSGQMAVFPCAQTCVGCTQTIANYCQEATPCVLSFEMACTFFETNLATCWGFFYSKGLSNFYAW</sequence>
<gene>
    <name evidence="1" type="ORF">Y1Q_0001587</name>
</gene>
<accession>A0A151MA13</accession>
<dbReference type="AlphaFoldDB" id="A0A151MA13"/>
<dbReference type="Proteomes" id="UP000050525">
    <property type="component" value="Unassembled WGS sequence"/>
</dbReference>
<proteinExistence type="predicted"/>
<evidence type="ECO:0000313" key="1">
    <source>
        <dbReference type="EMBL" id="KYO21354.1"/>
    </source>
</evidence>
<organism evidence="1 2">
    <name type="scientific">Alligator mississippiensis</name>
    <name type="common">American alligator</name>
    <dbReference type="NCBI Taxonomy" id="8496"/>
    <lineage>
        <taxon>Eukaryota</taxon>
        <taxon>Metazoa</taxon>
        <taxon>Chordata</taxon>
        <taxon>Craniata</taxon>
        <taxon>Vertebrata</taxon>
        <taxon>Euteleostomi</taxon>
        <taxon>Archelosauria</taxon>
        <taxon>Archosauria</taxon>
        <taxon>Crocodylia</taxon>
        <taxon>Alligatoridae</taxon>
        <taxon>Alligatorinae</taxon>
        <taxon>Alligator</taxon>
    </lineage>
</organism>